<evidence type="ECO:0000256" key="1">
    <source>
        <dbReference type="ARBA" id="ARBA00004328"/>
    </source>
</evidence>
<evidence type="ECO:0000313" key="5">
    <source>
        <dbReference type="EMBL" id="MBP1967981.1"/>
    </source>
</evidence>
<dbReference type="EMBL" id="JAGGKX010000001">
    <property type="protein sequence ID" value="MBP1967981.1"/>
    <property type="molecule type" value="Genomic_DNA"/>
</dbReference>
<dbReference type="RefSeq" id="WP_209461228.1">
    <property type="nucleotide sequence ID" value="NZ_CP110224.1"/>
</dbReference>
<sequence>MDKLQELRQQLAANKEEVRGLLNDNKVEDAEAKMEEVRNLEKTIELQVELDKEEEREMDNKFKEEKRENKGDSKVEKREAFLKAVRGVKLTDEERALVVTSPDEDGGYLVPETVSTTIEELKRNYKSAKSLVDVVPTSTKAGSFPVEKGGNNTELVNFDEDNTGLAEQTPKFTNVEYSVAAYGAITPLSNSFLQDEAGNFMSYLNRLFAKKAIKTENSKIFAALKQGKTAKSVTDIKSIKALFNKDLDAAIAENARVITNQTGFQFLDEMEDKQGRPLLQPNPANATQKLLQGRVVEVFSDKELPNVSGKAPIYVGSFTDAIKMFDRGVYEVAISKEAGFTKNQTVARVIERFDVKKADADAYVYATLAEPAEPTE</sequence>
<comment type="caution">
    <text evidence="5">The sequence shown here is derived from an EMBL/GenBank/DDBJ whole genome shotgun (WGS) entry which is preliminary data.</text>
</comment>
<dbReference type="Proteomes" id="UP001519345">
    <property type="component" value="Unassembled WGS sequence"/>
</dbReference>
<dbReference type="Pfam" id="PF05065">
    <property type="entry name" value="Phage_capsid"/>
    <property type="match status" value="1"/>
</dbReference>
<keyword evidence="2" id="KW-0175">Coiled coil</keyword>
<gene>
    <name evidence="5" type="ORF">J2Z83_000073</name>
</gene>
<evidence type="ECO:0000256" key="2">
    <source>
        <dbReference type="SAM" id="Coils"/>
    </source>
</evidence>
<feature type="domain" description="Phage capsid-like C-terminal" evidence="4">
    <location>
        <begin position="106"/>
        <end position="365"/>
    </location>
</feature>
<dbReference type="Gene3D" id="3.30.2320.10">
    <property type="entry name" value="hypothetical protein PF0899 domain"/>
    <property type="match status" value="1"/>
</dbReference>
<dbReference type="NCBIfam" id="TIGR01554">
    <property type="entry name" value="major_cap_HK97"/>
    <property type="match status" value="1"/>
</dbReference>
<protein>
    <submittedName>
        <fullName evidence="5">HK97 family phage major capsid protein</fullName>
    </submittedName>
</protein>
<evidence type="ECO:0000256" key="3">
    <source>
        <dbReference type="SAM" id="MobiDB-lite"/>
    </source>
</evidence>
<reference evidence="5 6" key="1">
    <citation type="submission" date="2021-03" db="EMBL/GenBank/DDBJ databases">
        <title>Genomic Encyclopedia of Type Strains, Phase IV (KMG-IV): sequencing the most valuable type-strain genomes for metagenomic binning, comparative biology and taxonomic classification.</title>
        <authorList>
            <person name="Goeker M."/>
        </authorList>
    </citation>
    <scope>NUCLEOTIDE SEQUENCE [LARGE SCALE GENOMIC DNA]</scope>
    <source>
        <strain evidence="5 6">DSM 25609</strain>
    </source>
</reference>
<feature type="coiled-coil region" evidence="2">
    <location>
        <begin position="1"/>
        <end position="47"/>
    </location>
</feature>
<accession>A0ABS4IAM8</accession>
<keyword evidence="6" id="KW-1185">Reference proteome</keyword>
<evidence type="ECO:0000259" key="4">
    <source>
        <dbReference type="Pfam" id="PF05065"/>
    </source>
</evidence>
<dbReference type="InterPro" id="IPR054612">
    <property type="entry name" value="Phage_capsid-like_C"/>
</dbReference>
<comment type="subcellular location">
    <subcellularLocation>
        <location evidence="1">Virion</location>
    </subcellularLocation>
</comment>
<feature type="region of interest" description="Disordered" evidence="3">
    <location>
        <begin position="49"/>
        <end position="74"/>
    </location>
</feature>
<dbReference type="SUPFAM" id="SSF56563">
    <property type="entry name" value="Major capsid protein gp5"/>
    <property type="match status" value="1"/>
</dbReference>
<evidence type="ECO:0000313" key="6">
    <source>
        <dbReference type="Proteomes" id="UP001519345"/>
    </source>
</evidence>
<proteinExistence type="predicted"/>
<organism evidence="5 6">
    <name type="scientific">Virgibacillus natechei</name>
    <dbReference type="NCBI Taxonomy" id="1216297"/>
    <lineage>
        <taxon>Bacteria</taxon>
        <taxon>Bacillati</taxon>
        <taxon>Bacillota</taxon>
        <taxon>Bacilli</taxon>
        <taxon>Bacillales</taxon>
        <taxon>Bacillaceae</taxon>
        <taxon>Virgibacillus</taxon>
    </lineage>
</organism>
<dbReference type="InterPro" id="IPR024455">
    <property type="entry name" value="Phage_capsid"/>
</dbReference>
<dbReference type="Gene3D" id="3.30.2400.10">
    <property type="entry name" value="Major capsid protein gp5"/>
    <property type="match status" value="1"/>
</dbReference>
<name>A0ABS4IAM8_9BACI</name>